<protein>
    <recommendedName>
        <fullName evidence="2">CRISPR system single-strand-specific deoxyribonuclease Cas10/Csm1 (subtype III-A)</fullName>
    </recommendedName>
    <alternativeName>
        <fullName evidence="11">Cyclic oligoadenylate synthase</fullName>
    </alternativeName>
</protein>
<dbReference type="InterPro" id="IPR000160">
    <property type="entry name" value="GGDEF_dom"/>
</dbReference>
<dbReference type="Gene3D" id="3.30.70.270">
    <property type="match status" value="1"/>
</dbReference>
<evidence type="ECO:0000256" key="4">
    <source>
        <dbReference type="ARBA" id="ARBA00022722"/>
    </source>
</evidence>
<evidence type="ECO:0000256" key="6">
    <source>
        <dbReference type="ARBA" id="ARBA00022759"/>
    </source>
</evidence>
<evidence type="ECO:0000256" key="2">
    <source>
        <dbReference type="ARBA" id="ARBA00014333"/>
    </source>
</evidence>
<dbReference type="EMBL" id="NMTZ01000002">
    <property type="protein sequence ID" value="PDX85166.1"/>
    <property type="molecule type" value="Genomic_DNA"/>
</dbReference>
<accession>A0A2A7B1A3</accession>
<dbReference type="InterPro" id="IPR043128">
    <property type="entry name" value="Rev_trsase/Diguanyl_cyclase"/>
</dbReference>
<dbReference type="GO" id="GO:0051607">
    <property type="term" value="P:defense response to virus"/>
    <property type="evidence" value="ECO:0007669"/>
    <property type="project" value="UniProtKB-KW"/>
</dbReference>
<sequence>MSHKIHNYILRLLCNSSTICKGDGILNVLTLQSTYGGLLHDTGKAVYRAGGQRGSHSEQGCQFLHGVLPGADWAPVLDCVRYHHAAALRGAAKTLPADSPAYLVYLANLLSGAADRRETEGESDAYRRELPLDAVFTHLNGSHPGWMMPAQPQDGSLKLPQKSQPLSAAVYAEAVRTLEEQLPQLQPQPEQLGKLLGLLETQLGCFPSSIYPGDGADISLFDHAKTTAAIAACLSEYVQANHITNLRKTLFEQKNDFCRKGVFLLYTADFSRIQKFLYTVRTENALRSLRSRSFFLELFMEHYLDELLAGCGVSRANLIYSGGGHCYVLLPNTAAVADTLTRWNRQFNRWLQQQFGTQLFLANAWTPCSGNDLTNTPAQSSPYKELFRRVNRLLEQHKFHRYTAEDLRLLNDAAAYPDGRECKVCGTSAALADELCPWCRLFVEFSDKIQHKSVLVVSRQPSAADDCILPTLDGSSVYLTTTDRAAAQKRLASGEPVLRAYTKNTPYSGLPSTTNLYVGDYAASNSMDELAQQAAGVRRIAVCRMDVDNLGHAFISGFEQESEKDPVRRMRYVNLSRTSAFSRQMSLFFKGYINGILEGLQVSIVYAGGDDVFLVGAWNDVLEAAQRIQRNLTAFSCGALTLSAGIGIFDPHYPIRLSAEETAALEEAAKHLPGKNAVALFTPERKAVRDAKGNLLVQPEQGHTYAWDTFRTKVLEEKVGCLQRFFQAYDRSCADKGETPRGNSMLYNLLALLREAENDRINLARYAYLLARLSPEKNAPDYPLYEQFSHSMMDDWAFDAVQRHQLITAIYIYVYQNRKGGDTDGRME</sequence>
<evidence type="ECO:0000256" key="10">
    <source>
        <dbReference type="ARBA" id="ARBA00023118"/>
    </source>
</evidence>
<dbReference type="PANTHER" id="PTHR36528">
    <property type="entry name" value="CRISPR SYSTEM SINGLE-STRAND-SPECIFIC DEOXYRIBONUCLEASE CAS10/CSM1 (SUBTYPE III-A)"/>
    <property type="match status" value="1"/>
</dbReference>
<dbReference type="InterPro" id="IPR013408">
    <property type="entry name" value="Cas10/Csm1"/>
</dbReference>
<evidence type="ECO:0000256" key="5">
    <source>
        <dbReference type="ARBA" id="ARBA00022741"/>
    </source>
</evidence>
<dbReference type="Pfam" id="PF18211">
    <property type="entry name" value="Csm1_B"/>
    <property type="match status" value="1"/>
</dbReference>
<keyword evidence="7" id="KW-0378">Hydrolase</keyword>
<evidence type="ECO:0000259" key="12">
    <source>
        <dbReference type="PROSITE" id="PS50887"/>
    </source>
</evidence>
<keyword evidence="9" id="KW-0067">ATP-binding</keyword>
<keyword evidence="4" id="KW-0540">Nuclease</keyword>
<dbReference type="PANTHER" id="PTHR36528:SF1">
    <property type="entry name" value="CRISPR SYSTEM SINGLE-STRAND-SPECIFIC DEOXYRIBONUCLEASE CAS10_CSM1 (SUBTYPE III-A)"/>
    <property type="match status" value="1"/>
</dbReference>
<keyword evidence="8" id="KW-0269">Exonuclease</keyword>
<keyword evidence="6" id="KW-0255">Endonuclease</keyword>
<dbReference type="GO" id="GO:0004519">
    <property type="term" value="F:endonuclease activity"/>
    <property type="evidence" value="ECO:0007669"/>
    <property type="project" value="UniProtKB-KW"/>
</dbReference>
<dbReference type="InterPro" id="IPR041062">
    <property type="entry name" value="Csm1_B"/>
</dbReference>
<evidence type="ECO:0000313" key="13">
    <source>
        <dbReference type="EMBL" id="PDX85166.1"/>
    </source>
</evidence>
<dbReference type="InterPro" id="IPR048693">
    <property type="entry name" value="Cmr2-like_C"/>
</dbReference>
<dbReference type="Proteomes" id="UP000220480">
    <property type="component" value="Unassembled WGS sequence"/>
</dbReference>
<dbReference type="PROSITE" id="PS50887">
    <property type="entry name" value="GGDEF"/>
    <property type="match status" value="1"/>
</dbReference>
<evidence type="ECO:0000256" key="9">
    <source>
        <dbReference type="ARBA" id="ARBA00022840"/>
    </source>
</evidence>
<keyword evidence="10" id="KW-0051">Antiviral defense</keyword>
<keyword evidence="5" id="KW-0547">Nucleotide-binding</keyword>
<dbReference type="CDD" id="cd09680">
    <property type="entry name" value="Cas10_III"/>
    <property type="match status" value="1"/>
</dbReference>
<comment type="similarity">
    <text evidence="1">Belongs to the CRISPR-associated Cas10/Csm1 family.</text>
</comment>
<dbReference type="InterPro" id="IPR054767">
    <property type="entry name" value="Cas10-Cmr2_palm2"/>
</dbReference>
<dbReference type="GO" id="GO:0004527">
    <property type="term" value="F:exonuclease activity"/>
    <property type="evidence" value="ECO:0007669"/>
    <property type="project" value="UniProtKB-KW"/>
</dbReference>
<dbReference type="InterPro" id="IPR052117">
    <property type="entry name" value="Cas10/Csm1_subtype-III-A"/>
</dbReference>
<dbReference type="GO" id="GO:0016740">
    <property type="term" value="F:transferase activity"/>
    <property type="evidence" value="ECO:0007669"/>
    <property type="project" value="UniProtKB-KW"/>
</dbReference>
<dbReference type="SUPFAM" id="SSF109604">
    <property type="entry name" value="HD-domain/PDEase-like"/>
    <property type="match status" value="1"/>
</dbReference>
<evidence type="ECO:0000313" key="14">
    <source>
        <dbReference type="Proteomes" id="UP000220480"/>
    </source>
</evidence>
<feature type="domain" description="GGDEF" evidence="12">
    <location>
        <begin position="538"/>
        <end position="683"/>
    </location>
</feature>
<gene>
    <name evidence="13" type="primary">cas10</name>
    <name evidence="13" type="ORF">CGS59_00860</name>
</gene>
<dbReference type="GO" id="GO:0005524">
    <property type="term" value="F:ATP binding"/>
    <property type="evidence" value="ECO:0007669"/>
    <property type="project" value="UniProtKB-KW"/>
</dbReference>
<evidence type="ECO:0000256" key="8">
    <source>
        <dbReference type="ARBA" id="ARBA00022839"/>
    </source>
</evidence>
<dbReference type="Pfam" id="PF20824">
    <property type="entry name" value="Cmr2_hel_dom2"/>
    <property type="match status" value="1"/>
</dbReference>
<evidence type="ECO:0000256" key="7">
    <source>
        <dbReference type="ARBA" id="ARBA00022801"/>
    </source>
</evidence>
<evidence type="ECO:0000256" key="1">
    <source>
        <dbReference type="ARBA" id="ARBA00005700"/>
    </source>
</evidence>
<dbReference type="NCBIfam" id="TIGR02578">
    <property type="entry name" value="cas_TM1811_Csm1"/>
    <property type="match status" value="1"/>
</dbReference>
<proteinExistence type="inferred from homology"/>
<evidence type="ECO:0000256" key="11">
    <source>
        <dbReference type="ARBA" id="ARBA00032922"/>
    </source>
</evidence>
<organism evidence="13 14">
    <name type="scientific">Faecalibacterium prausnitzii</name>
    <dbReference type="NCBI Taxonomy" id="853"/>
    <lineage>
        <taxon>Bacteria</taxon>
        <taxon>Bacillati</taxon>
        <taxon>Bacillota</taxon>
        <taxon>Clostridia</taxon>
        <taxon>Eubacteriales</taxon>
        <taxon>Oscillospiraceae</taxon>
        <taxon>Faecalibacterium</taxon>
    </lineage>
</organism>
<name>A0A2A7B1A3_9FIRM</name>
<dbReference type="Pfam" id="PF22335">
    <property type="entry name" value="Cas10-Cmr2_palm2"/>
    <property type="match status" value="1"/>
</dbReference>
<dbReference type="AlphaFoldDB" id="A0A2A7B1A3"/>
<reference evidence="13 14" key="1">
    <citation type="journal article" date="2017" name="Front. Microbiol.">
        <title>New Insights into the Diversity of the Genus Faecalibacterium.</title>
        <authorList>
            <person name="Benevides L."/>
            <person name="Burman S."/>
            <person name="Martin R."/>
            <person name="Robert V."/>
            <person name="Thomas M."/>
            <person name="Miquel S."/>
            <person name="Chain F."/>
            <person name="Sokol H."/>
            <person name="Bermudez-Humaran L.G."/>
            <person name="Morrison M."/>
            <person name="Langella P."/>
            <person name="Azevedo V.A."/>
            <person name="Chatel J.M."/>
            <person name="Soares S."/>
        </authorList>
    </citation>
    <scope>NUCLEOTIDE SEQUENCE [LARGE SCALE GENOMIC DNA]</scope>
    <source>
        <strain evidence="13 14">CNCM I 4644</strain>
    </source>
</reference>
<comment type="caution">
    <text evidence="13">The sequence shown here is derived from an EMBL/GenBank/DDBJ whole genome shotgun (WGS) entry which is preliminary data.</text>
</comment>
<evidence type="ECO:0000256" key="3">
    <source>
        <dbReference type="ARBA" id="ARBA00022679"/>
    </source>
</evidence>
<keyword evidence="3" id="KW-0808">Transferase</keyword>